<name>A0ACB1B2E7_MELEN</name>
<evidence type="ECO:0000313" key="2">
    <source>
        <dbReference type="Proteomes" id="UP001497535"/>
    </source>
</evidence>
<dbReference type="EMBL" id="CAVMJV010000146">
    <property type="protein sequence ID" value="CAK5113357.1"/>
    <property type="molecule type" value="Genomic_DNA"/>
</dbReference>
<organism evidence="1 2">
    <name type="scientific">Meloidogyne enterolobii</name>
    <name type="common">Root-knot nematode worm</name>
    <name type="synonym">Meloidogyne mayaguensis</name>
    <dbReference type="NCBI Taxonomy" id="390850"/>
    <lineage>
        <taxon>Eukaryota</taxon>
        <taxon>Metazoa</taxon>
        <taxon>Ecdysozoa</taxon>
        <taxon>Nematoda</taxon>
        <taxon>Chromadorea</taxon>
        <taxon>Rhabditida</taxon>
        <taxon>Tylenchina</taxon>
        <taxon>Tylenchomorpha</taxon>
        <taxon>Tylenchoidea</taxon>
        <taxon>Meloidogynidae</taxon>
        <taxon>Meloidogyninae</taxon>
        <taxon>Meloidogyne</taxon>
    </lineage>
</organism>
<protein>
    <submittedName>
        <fullName evidence="1">Uncharacterized protein</fullName>
    </submittedName>
</protein>
<proteinExistence type="predicted"/>
<accession>A0ACB1B2E7</accession>
<sequence length="1102" mass="119680">MERARRRLASAIDGLRAQFTDADSQEGPSSSSASTIAKIHSMIIRHGFPDGPRCMAFDPVQKLCAIGAARGSVRLLGQAGVEHFLQHDSDEPVTHIQFLVNEGGLITALGDDTLHLWNYRQRTPEIVHSLKMSKESITTIYLPFQSKWLMVGTEKGNIYFINLGTFELSTQIIYWNKAVDMSCRSHPGYVKTLQSCPTEPSKILIGFEKGHVVLWNILTKTGERFAAATELSPVTAFCWNSDGRQFMCGHQNGSLSIWNIKKPRELIHKTTPHSPIASSGGGSSPSSCGGASATLPSQHISCKPITQLRMPMDEGALPSLTVLRAKGSLTVLEMDHAIVEMVPLNNSPHASVAQHPHAIAVLLKNDLLVVDIQAQGYPCFEVPHPMDLHESPVTLLKQGVRLSDRQWPFSGGVGRECATGHQEMLLTGHEDGSIKFWQASSEQLQVMYKLKTGRHFEKNIPSHYSHSTARGTAAAINKRKGSGAVDNIRLKVINLPQLCRSTAQIPSPPSCPPSPSNLKDEEKQPQNTKKKWNQQSGSSSEAQQSNRAELKRQGAASESQQHQRPSRNSSSHSTDTSICSQQLAEITPLKVRGGALRRPAGYQPELVCQIPWINGNNPERVTALAFNSAYGLLAIGTCVGLALVDSQTASLIYAWHNSELLGRDPIPFWSSLTSQDVATGPGSPSCPGVEILCQSSTPSTPNNNNIIPITTESSPSVLKTPNSSSTSSPSAFSFSSKALRTRLKHQFSTQTPPTSVPLPPKSPGPLSRGNTTESTGGSGIENNTEKSTNRFLLGTKLQRPQLLKASTFNAFAACDETGLENSIQQQQESNFINCNGDIKPCIDSQVPSTSSSTESLDKCTNQKYLEEFVSHLQFINCCAKKGVTKFDPCLWIGTSMGSALAFQLQLPSNRISSNVVVAPSGSIVRLSKSTNGKSNKLLCIAFMDRDFRLLAAPSENSNNKNAKIETNSLNSNLQEENLNKNDESSNSPNDLQSSLPSNKASKERVLTKTIQSSAVPSSTSTQTEMETQQTLTSNVVKEEEFLQMAIFVTSSEVSAVALPSYHRVFQRSFSDSEQQQHPLICASTTHISGQPALLALNVAGND</sequence>
<gene>
    <name evidence="1" type="ORF">MENTE1834_LOCUS45107</name>
</gene>
<evidence type="ECO:0000313" key="1">
    <source>
        <dbReference type="EMBL" id="CAK5113357.1"/>
    </source>
</evidence>
<comment type="caution">
    <text evidence="1">The sequence shown here is derived from an EMBL/GenBank/DDBJ whole genome shotgun (WGS) entry which is preliminary data.</text>
</comment>
<dbReference type="Proteomes" id="UP001497535">
    <property type="component" value="Unassembled WGS sequence"/>
</dbReference>
<reference evidence="1" key="1">
    <citation type="submission" date="2023-11" db="EMBL/GenBank/DDBJ databases">
        <authorList>
            <person name="Poullet M."/>
        </authorList>
    </citation>
    <scope>NUCLEOTIDE SEQUENCE</scope>
    <source>
        <strain evidence="1">E1834</strain>
    </source>
</reference>
<keyword evidence="2" id="KW-1185">Reference proteome</keyword>